<reference evidence="5" key="1">
    <citation type="journal article" date="2014" name="PLoS ONE">
        <title>The genome and linkage map of the northern pike (Esox lucius): conserved synteny revealed between the salmonid sister group and the Neoteleostei.</title>
        <authorList>
            <person name="Rondeau E.B."/>
            <person name="Minkley D.R."/>
            <person name="Leong J.S."/>
            <person name="Messmer A.M."/>
            <person name="Jantzen J.R."/>
            <person name="von Schalburg K.R."/>
            <person name="Lemon C."/>
            <person name="Bird N.H."/>
            <person name="Koop B.F."/>
        </authorList>
    </citation>
    <scope>NUCLEOTIDE SEQUENCE</scope>
</reference>
<feature type="repeat" description="ANK" evidence="3">
    <location>
        <begin position="124"/>
        <end position="156"/>
    </location>
</feature>
<dbReference type="InterPro" id="IPR002110">
    <property type="entry name" value="Ankyrin_rpt"/>
</dbReference>
<proteinExistence type="predicted"/>
<name>A0A3P8X7Q2_ESOLU</name>
<dbReference type="Pfam" id="PF12796">
    <property type="entry name" value="Ank_2"/>
    <property type="match status" value="2"/>
</dbReference>
<protein>
    <submittedName>
        <fullName evidence="4">Uncharacterized protein</fullName>
    </submittedName>
</protein>
<dbReference type="SUPFAM" id="SSF48403">
    <property type="entry name" value="Ankyrin repeat"/>
    <property type="match status" value="1"/>
</dbReference>
<reference evidence="4" key="4">
    <citation type="submission" date="2025-09" db="UniProtKB">
        <authorList>
            <consortium name="Ensembl"/>
        </authorList>
    </citation>
    <scope>IDENTIFICATION</scope>
</reference>
<dbReference type="InterPro" id="IPR036770">
    <property type="entry name" value="Ankyrin_rpt-contain_sf"/>
</dbReference>
<dbReference type="SMART" id="SM00248">
    <property type="entry name" value="ANK"/>
    <property type="match status" value="6"/>
</dbReference>
<sequence length="399" mass="43532">MYLNNCHPLVFQIVSPPNISTIDADILDLGYESMKSEISPEETSPDPFSFVGCQSLYPQNQLPHAVGNSYIPQAFTPQLSPNSICPLAQFAEGEPMSFFQWQIQQEEKKLASFTPEMLTSQDDDGDTFLHIAVAQGRRAVAFVLADKMAKIGMLDMKEHNGQSALQLSVAANQHLIVQDLLSLGAQINTADRWGRSPLHVCAEKGHILTLQTIQRAMKGKGQKLNVEEFNYDGLTPLHTAVLSHNAVVHELSCMATHQSPGATELVQRRKLLGECVSMLLLMGSSCATKDRKSGRTSLHMASEEANVELLRVFLDQQGSLSSVNAKAFSGNTALHIASAIHGRLAQVDAVKLLMRKGGDPSAMNLEKEQPAQLVSKGPIGDQVRRILKGKGYHARSSAK</sequence>
<dbReference type="PANTHER" id="PTHR24124:SF5">
    <property type="entry name" value="NF-KAPPA-B INHIBITOR ZETA"/>
    <property type="match status" value="1"/>
</dbReference>
<evidence type="ECO:0000313" key="5">
    <source>
        <dbReference type="Proteomes" id="UP000265140"/>
    </source>
</evidence>
<keyword evidence="5" id="KW-1185">Reference proteome</keyword>
<dbReference type="STRING" id="8010.ENSELUP00000000289"/>
<dbReference type="GO" id="GO:0010468">
    <property type="term" value="P:regulation of gene expression"/>
    <property type="evidence" value="ECO:0007669"/>
    <property type="project" value="TreeGrafter"/>
</dbReference>
<feature type="repeat" description="ANK" evidence="3">
    <location>
        <begin position="293"/>
        <end position="325"/>
    </location>
</feature>
<dbReference type="PROSITE" id="PS50088">
    <property type="entry name" value="ANK_REPEAT"/>
    <property type="match status" value="4"/>
</dbReference>
<keyword evidence="1" id="KW-0677">Repeat</keyword>
<evidence type="ECO:0000256" key="1">
    <source>
        <dbReference type="ARBA" id="ARBA00022737"/>
    </source>
</evidence>
<evidence type="ECO:0000256" key="3">
    <source>
        <dbReference type="PROSITE-ProRule" id="PRU00023"/>
    </source>
</evidence>
<reference evidence="4" key="3">
    <citation type="submission" date="2025-08" db="UniProtKB">
        <authorList>
            <consortium name="Ensembl"/>
        </authorList>
    </citation>
    <scope>IDENTIFICATION</scope>
</reference>
<dbReference type="Bgee" id="ENSELUG00000001900">
    <property type="expression patterns" value="Expressed in stomach and 12 other cell types or tissues"/>
</dbReference>
<evidence type="ECO:0000256" key="2">
    <source>
        <dbReference type="ARBA" id="ARBA00023043"/>
    </source>
</evidence>
<dbReference type="AlphaFoldDB" id="A0A3P8X7Q2"/>
<dbReference type="PROSITE" id="PS50297">
    <property type="entry name" value="ANK_REP_REGION"/>
    <property type="match status" value="2"/>
</dbReference>
<gene>
    <name evidence="4" type="primary">NFKBIZ</name>
</gene>
<accession>A0A3P8X7Q2</accession>
<evidence type="ECO:0000313" key="4">
    <source>
        <dbReference type="Ensembl" id="ENSELUP00000000289.2"/>
    </source>
</evidence>
<dbReference type="GeneTree" id="ENSGT00940000153695"/>
<dbReference type="GO" id="GO:0005634">
    <property type="term" value="C:nucleus"/>
    <property type="evidence" value="ECO:0007669"/>
    <property type="project" value="TreeGrafter"/>
</dbReference>
<keyword evidence="2 3" id="KW-0040">ANK repeat</keyword>
<dbReference type="Ensembl" id="ENSELUT00000019311.3">
    <property type="protein sequence ID" value="ENSELUP00000000289.2"/>
    <property type="gene ID" value="ENSELUG00000001900.3"/>
</dbReference>
<feature type="repeat" description="ANK" evidence="3">
    <location>
        <begin position="329"/>
        <end position="365"/>
    </location>
</feature>
<dbReference type="OMA" id="HMACEEA"/>
<dbReference type="FunFam" id="1.25.40.20:FF:000097">
    <property type="entry name" value="NF-kappa-B inhibitor zeta isoform X1"/>
    <property type="match status" value="1"/>
</dbReference>
<feature type="repeat" description="ANK" evidence="3">
    <location>
        <begin position="160"/>
        <end position="192"/>
    </location>
</feature>
<dbReference type="InParanoid" id="A0A3P8X7Q2"/>
<dbReference type="PANTHER" id="PTHR24124">
    <property type="entry name" value="ANKYRIN REPEAT FAMILY A"/>
    <property type="match status" value="1"/>
</dbReference>
<organism evidence="4 5">
    <name type="scientific">Esox lucius</name>
    <name type="common">Northern pike</name>
    <dbReference type="NCBI Taxonomy" id="8010"/>
    <lineage>
        <taxon>Eukaryota</taxon>
        <taxon>Metazoa</taxon>
        <taxon>Chordata</taxon>
        <taxon>Craniata</taxon>
        <taxon>Vertebrata</taxon>
        <taxon>Euteleostomi</taxon>
        <taxon>Actinopterygii</taxon>
        <taxon>Neopterygii</taxon>
        <taxon>Teleostei</taxon>
        <taxon>Protacanthopterygii</taxon>
        <taxon>Esociformes</taxon>
        <taxon>Esocidae</taxon>
        <taxon>Esox</taxon>
    </lineage>
</organism>
<reference evidence="4" key="2">
    <citation type="submission" date="2020-02" db="EMBL/GenBank/DDBJ databases">
        <title>Esox lucius (northern pike) genome, fEsoLuc1, primary haplotype.</title>
        <authorList>
            <person name="Myers G."/>
            <person name="Karagic N."/>
            <person name="Meyer A."/>
            <person name="Pippel M."/>
            <person name="Reichard M."/>
            <person name="Winkler S."/>
            <person name="Tracey A."/>
            <person name="Sims Y."/>
            <person name="Howe K."/>
            <person name="Rhie A."/>
            <person name="Formenti G."/>
            <person name="Durbin R."/>
            <person name="Fedrigo O."/>
            <person name="Jarvis E.D."/>
        </authorList>
    </citation>
    <scope>NUCLEOTIDE SEQUENCE [LARGE SCALE GENOMIC DNA]</scope>
</reference>
<dbReference type="Gene3D" id="1.25.40.20">
    <property type="entry name" value="Ankyrin repeat-containing domain"/>
    <property type="match status" value="1"/>
</dbReference>
<dbReference type="Proteomes" id="UP000265140">
    <property type="component" value="Chromosome 22"/>
</dbReference>